<dbReference type="EnsemblMetazoa" id="Aqu2.1.26732_001">
    <property type="protein sequence ID" value="Aqu2.1.26732_001"/>
    <property type="gene ID" value="Aqu2.1.26732"/>
</dbReference>
<evidence type="ECO:0000313" key="1">
    <source>
        <dbReference type="EnsemblMetazoa" id="Aqu2.1.26732_001"/>
    </source>
</evidence>
<name>A0A1X7UG30_AMPQE</name>
<dbReference type="AlphaFoldDB" id="A0A1X7UG30"/>
<dbReference type="InParanoid" id="A0A1X7UG30"/>
<sequence>MHLTEPCYTVSCWRTVIGIIDSRYADRRNPFSESHFQVVMTTFQLAVLCLEEWLIDICTNAIPLISVSTGLDVSVANRVISRSCSNKMEFYDMISRLCEKQAVFGAALHSQRDLLHLKHSPIEWRLIDDLLDVTKPFKDATIYLSSQSYPTLSVLGPLIVKMKNKIPIQTLDFDCVKSMKHAIA</sequence>
<reference evidence="1" key="1">
    <citation type="submission" date="2017-05" db="UniProtKB">
        <authorList>
            <consortium name="EnsemblMetazoa"/>
        </authorList>
    </citation>
    <scope>IDENTIFICATION</scope>
</reference>
<proteinExistence type="predicted"/>
<accession>A0A1X7UG30</accession>
<organism evidence="1">
    <name type="scientific">Amphimedon queenslandica</name>
    <name type="common">Sponge</name>
    <dbReference type="NCBI Taxonomy" id="400682"/>
    <lineage>
        <taxon>Eukaryota</taxon>
        <taxon>Metazoa</taxon>
        <taxon>Porifera</taxon>
        <taxon>Demospongiae</taxon>
        <taxon>Heteroscleromorpha</taxon>
        <taxon>Haplosclerida</taxon>
        <taxon>Niphatidae</taxon>
        <taxon>Amphimedon</taxon>
    </lineage>
</organism>
<dbReference type="OrthoDB" id="1607513at2759"/>
<protein>
    <submittedName>
        <fullName evidence="1">Uncharacterized protein</fullName>
    </submittedName>
</protein>